<dbReference type="OrthoDB" id="407432at2759"/>
<dbReference type="PANTHER" id="PTHR12271:SF66">
    <property type="entry name" value="TERMINAL URIDYLYLTRANSFERASE TAILOR"/>
    <property type="match status" value="1"/>
</dbReference>
<dbReference type="GO" id="GO:0031123">
    <property type="term" value="P:RNA 3'-end processing"/>
    <property type="evidence" value="ECO:0007669"/>
    <property type="project" value="TreeGrafter"/>
</dbReference>
<keyword evidence="7" id="KW-1185">Reference proteome</keyword>
<dbReference type="Pfam" id="PF03828">
    <property type="entry name" value="PAP_assoc"/>
    <property type="match status" value="1"/>
</dbReference>
<name>E3NK59_CAERE</name>
<feature type="region of interest" description="Disordered" evidence="4">
    <location>
        <begin position="190"/>
        <end position="223"/>
    </location>
</feature>
<dbReference type="STRING" id="31234.E3NK59"/>
<keyword evidence="1" id="KW-0808">Transferase</keyword>
<dbReference type="Gene3D" id="1.10.1410.10">
    <property type="match status" value="1"/>
</dbReference>
<sequence length="236" mass="27867">MLISYLQNCDPPVLPRLQEDFRSDNDEKRLVENWDTSYAQVESQLLETWPKNKESCAQLLIGYFDYYSRFDFRNFVVQCRREMILSKMEKDWPRPLCVEDPFDLHHNLSSGITKKMFVFIMKVFINSRAVFMSEKPTVARDFNFVRNYQDQLLRKCHQGSAPSDRQCHNCHRIGHFFESCPLKPIKDARRRYGSNSTNSSYRSNEGYRNYRATSDDSTPAGGDRLISHKRVKLCTF</sequence>
<dbReference type="PANTHER" id="PTHR12271">
    <property type="entry name" value="POLY A POLYMERASE CID PAP -RELATED"/>
    <property type="match status" value="1"/>
</dbReference>
<proteinExistence type="predicted"/>
<evidence type="ECO:0000313" key="7">
    <source>
        <dbReference type="Proteomes" id="UP000008281"/>
    </source>
</evidence>
<evidence type="ECO:0000256" key="1">
    <source>
        <dbReference type="ARBA" id="ARBA00022679"/>
    </source>
</evidence>
<dbReference type="SUPFAM" id="SSF57756">
    <property type="entry name" value="Retrovirus zinc finger-like domains"/>
    <property type="match status" value="1"/>
</dbReference>
<dbReference type="EMBL" id="DS268782">
    <property type="protein sequence ID" value="EFP01892.1"/>
    <property type="molecule type" value="Genomic_DNA"/>
</dbReference>
<accession>E3NK59</accession>
<dbReference type="InParanoid" id="E3NK59"/>
<feature type="domain" description="PAP-associated" evidence="5">
    <location>
        <begin position="57"/>
        <end position="106"/>
    </location>
</feature>
<dbReference type="AlphaFoldDB" id="E3NK59"/>
<protein>
    <recommendedName>
        <fullName evidence="5">PAP-associated domain-containing protein</fullName>
    </recommendedName>
</protein>
<organism evidence="7">
    <name type="scientific">Caenorhabditis remanei</name>
    <name type="common">Caenorhabditis vulgaris</name>
    <dbReference type="NCBI Taxonomy" id="31234"/>
    <lineage>
        <taxon>Eukaryota</taxon>
        <taxon>Metazoa</taxon>
        <taxon>Ecdysozoa</taxon>
        <taxon>Nematoda</taxon>
        <taxon>Chromadorea</taxon>
        <taxon>Rhabditida</taxon>
        <taxon>Rhabditina</taxon>
        <taxon>Rhabditomorpha</taxon>
        <taxon>Rhabditoidea</taxon>
        <taxon>Rhabditidae</taxon>
        <taxon>Peloderinae</taxon>
        <taxon>Caenorhabditis</taxon>
    </lineage>
</organism>
<dbReference type="GO" id="GO:0008270">
    <property type="term" value="F:zinc ion binding"/>
    <property type="evidence" value="ECO:0007669"/>
    <property type="project" value="InterPro"/>
</dbReference>
<dbReference type="eggNOG" id="KOG2277">
    <property type="taxonomic scope" value="Eukaryota"/>
</dbReference>
<dbReference type="GO" id="GO:0003676">
    <property type="term" value="F:nucleic acid binding"/>
    <property type="evidence" value="ECO:0007669"/>
    <property type="project" value="InterPro"/>
</dbReference>
<feature type="compositionally biased region" description="Polar residues" evidence="4">
    <location>
        <begin position="193"/>
        <end position="203"/>
    </location>
</feature>
<evidence type="ECO:0000313" key="6">
    <source>
        <dbReference type="EMBL" id="EFP01892.1"/>
    </source>
</evidence>
<keyword evidence="2" id="KW-0479">Metal-binding</keyword>
<evidence type="ECO:0000256" key="3">
    <source>
        <dbReference type="ARBA" id="ARBA00022842"/>
    </source>
</evidence>
<dbReference type="InterPro" id="IPR002058">
    <property type="entry name" value="PAP_assoc"/>
</dbReference>
<dbReference type="Proteomes" id="UP000008281">
    <property type="component" value="Unassembled WGS sequence"/>
</dbReference>
<gene>
    <name evidence="6" type="ORF">CRE_07870</name>
</gene>
<keyword evidence="3" id="KW-0460">Magnesium</keyword>
<evidence type="ECO:0000256" key="2">
    <source>
        <dbReference type="ARBA" id="ARBA00022723"/>
    </source>
</evidence>
<dbReference type="OMA" id="GHFFESC"/>
<evidence type="ECO:0000256" key="4">
    <source>
        <dbReference type="SAM" id="MobiDB-lite"/>
    </source>
</evidence>
<dbReference type="GO" id="GO:0050265">
    <property type="term" value="F:RNA uridylyltransferase activity"/>
    <property type="evidence" value="ECO:0007669"/>
    <property type="project" value="TreeGrafter"/>
</dbReference>
<dbReference type="HOGENOM" id="CLU_105690_0_0_1"/>
<dbReference type="SUPFAM" id="SSF81631">
    <property type="entry name" value="PAP/OAS1 substrate-binding domain"/>
    <property type="match status" value="1"/>
</dbReference>
<evidence type="ECO:0000259" key="5">
    <source>
        <dbReference type="Pfam" id="PF03828"/>
    </source>
</evidence>
<dbReference type="InterPro" id="IPR036875">
    <property type="entry name" value="Znf_CCHC_sf"/>
</dbReference>
<reference evidence="6" key="1">
    <citation type="submission" date="2007-07" db="EMBL/GenBank/DDBJ databases">
        <title>PCAP assembly of the Caenorhabditis remanei genome.</title>
        <authorList>
            <consortium name="The Caenorhabditis remanei Sequencing Consortium"/>
            <person name="Wilson R.K."/>
        </authorList>
    </citation>
    <scope>NUCLEOTIDE SEQUENCE [LARGE SCALE GENOMIC DNA]</scope>
    <source>
        <strain evidence="6">PB4641</strain>
    </source>
</reference>